<dbReference type="AlphaFoldDB" id="A0A8X6P295"/>
<sequence>MKDIGFESWFHQRMSASIHSRHLIEILNYKVWAQITTRIPHGIVSIRFIGFQTLIFVQIYSSFSPRYRIVDGRDEPALSLPQYIPQNFDSVKKWALWWPIHVRKGVPIFPEPILNN</sequence>
<name>A0A8X6P295_NEPPI</name>
<gene>
    <name evidence="1" type="ORF">NPIL_362671</name>
</gene>
<proteinExistence type="predicted"/>
<organism evidence="1 2">
    <name type="scientific">Nephila pilipes</name>
    <name type="common">Giant wood spider</name>
    <name type="synonym">Nephila maculata</name>
    <dbReference type="NCBI Taxonomy" id="299642"/>
    <lineage>
        <taxon>Eukaryota</taxon>
        <taxon>Metazoa</taxon>
        <taxon>Ecdysozoa</taxon>
        <taxon>Arthropoda</taxon>
        <taxon>Chelicerata</taxon>
        <taxon>Arachnida</taxon>
        <taxon>Araneae</taxon>
        <taxon>Araneomorphae</taxon>
        <taxon>Entelegynae</taxon>
        <taxon>Araneoidea</taxon>
        <taxon>Nephilidae</taxon>
        <taxon>Nephila</taxon>
    </lineage>
</organism>
<evidence type="ECO:0000313" key="2">
    <source>
        <dbReference type="Proteomes" id="UP000887013"/>
    </source>
</evidence>
<keyword evidence="2" id="KW-1185">Reference proteome</keyword>
<comment type="caution">
    <text evidence="1">The sequence shown here is derived from an EMBL/GenBank/DDBJ whole genome shotgun (WGS) entry which is preliminary data.</text>
</comment>
<protein>
    <submittedName>
        <fullName evidence="1">Uncharacterized protein</fullName>
    </submittedName>
</protein>
<dbReference type="EMBL" id="BMAW01064530">
    <property type="protein sequence ID" value="GFT45658.1"/>
    <property type="molecule type" value="Genomic_DNA"/>
</dbReference>
<evidence type="ECO:0000313" key="1">
    <source>
        <dbReference type="EMBL" id="GFT45658.1"/>
    </source>
</evidence>
<accession>A0A8X6P295</accession>
<dbReference type="Proteomes" id="UP000887013">
    <property type="component" value="Unassembled WGS sequence"/>
</dbReference>
<reference evidence="1" key="1">
    <citation type="submission" date="2020-08" db="EMBL/GenBank/DDBJ databases">
        <title>Multicomponent nature underlies the extraordinary mechanical properties of spider dragline silk.</title>
        <authorList>
            <person name="Kono N."/>
            <person name="Nakamura H."/>
            <person name="Mori M."/>
            <person name="Yoshida Y."/>
            <person name="Ohtoshi R."/>
            <person name="Malay A.D."/>
            <person name="Moran D.A.P."/>
            <person name="Tomita M."/>
            <person name="Numata K."/>
            <person name="Arakawa K."/>
        </authorList>
    </citation>
    <scope>NUCLEOTIDE SEQUENCE</scope>
</reference>